<dbReference type="SUPFAM" id="SSF53067">
    <property type="entry name" value="Actin-like ATPase domain"/>
    <property type="match status" value="1"/>
</dbReference>
<dbReference type="AlphaFoldDB" id="N1W0B5"/>
<comment type="caution">
    <text evidence="2">The sequence shown here is derived from an EMBL/GenBank/DDBJ whole genome shotgun (WGS) entry which is preliminary data.</text>
</comment>
<dbReference type="RefSeq" id="WP_002972138.1">
    <property type="nucleotide sequence ID" value="NZ_AOGW02000006.1"/>
</dbReference>
<dbReference type="InterPro" id="IPR043129">
    <property type="entry name" value="ATPase_NBD"/>
</dbReference>
<dbReference type="Pfam" id="PF00814">
    <property type="entry name" value="TsaD"/>
    <property type="match status" value="1"/>
</dbReference>
<feature type="domain" description="Gcp-like" evidence="1">
    <location>
        <begin position="38"/>
        <end position="130"/>
    </location>
</feature>
<organism evidence="2 3">
    <name type="scientific">Leptospira terpstrae serovar Hualin str. LT 11-33 = ATCC 700639</name>
    <dbReference type="NCBI Taxonomy" id="1257025"/>
    <lineage>
        <taxon>Bacteria</taxon>
        <taxon>Pseudomonadati</taxon>
        <taxon>Spirochaetota</taxon>
        <taxon>Spirochaetia</taxon>
        <taxon>Leptospirales</taxon>
        <taxon>Leptospiraceae</taxon>
        <taxon>Leptospira</taxon>
    </lineage>
</organism>
<dbReference type="EMBL" id="AOGW02000006">
    <property type="protein sequence ID" value="EMY62452.1"/>
    <property type="molecule type" value="Genomic_DNA"/>
</dbReference>
<dbReference type="InterPro" id="IPR022496">
    <property type="entry name" value="T6A_TsaB"/>
</dbReference>
<protein>
    <submittedName>
        <fullName evidence="2">tRNA threonylcarbamoyl adenosine modification protein YeaZ</fullName>
    </submittedName>
</protein>
<evidence type="ECO:0000313" key="3">
    <source>
        <dbReference type="Proteomes" id="UP000012371"/>
    </source>
</evidence>
<dbReference type="Gene3D" id="3.30.420.40">
    <property type="match status" value="1"/>
</dbReference>
<sequence length="223" mass="25791">MNILYFDTTQDWIQVLIGLHQPKSPFQILAEQTKTTPKESSYKLVEMIRIVLEMANIKKPDLIVVPTGPGSFTGIRITVTTGRDLAQLWKIPVFGIDSLEAYLVGMPNEDRERKTSLLCLDGKQGKYYTKYINDYVFSESFDLTPESIELKITNTEWTPNNWYYTGNLPKFYPETATKIEATKLNLSSILEYSLEQYFKSEQNKNDYLSLLPNYIRGTYVDHK</sequence>
<dbReference type="GO" id="GO:0002949">
    <property type="term" value="P:tRNA threonylcarbamoyladenosine modification"/>
    <property type="evidence" value="ECO:0007669"/>
    <property type="project" value="InterPro"/>
</dbReference>
<dbReference type="Proteomes" id="UP000012371">
    <property type="component" value="Unassembled WGS sequence"/>
</dbReference>
<dbReference type="InterPro" id="IPR000905">
    <property type="entry name" value="Gcp-like_dom"/>
</dbReference>
<dbReference type="NCBIfam" id="TIGR03725">
    <property type="entry name" value="T6A_YeaZ"/>
    <property type="match status" value="1"/>
</dbReference>
<proteinExistence type="predicted"/>
<reference evidence="2" key="1">
    <citation type="submission" date="2013-03" db="EMBL/GenBank/DDBJ databases">
        <authorList>
            <person name="Harkins D.M."/>
            <person name="Durkin A.S."/>
            <person name="Brinkac L.M."/>
            <person name="Haft D.H."/>
            <person name="Selengut J.D."/>
            <person name="Sanka R."/>
            <person name="DePew J."/>
            <person name="Purushe J."/>
            <person name="Hartskeerl R.A."/>
            <person name="Ahmed A."/>
            <person name="van der Linden H."/>
            <person name="Goris M.G.A."/>
            <person name="Vinetz J.M."/>
            <person name="Sutton G.G."/>
            <person name="Nierman W.C."/>
            <person name="Fouts D.E."/>
        </authorList>
    </citation>
    <scope>NUCLEOTIDE SEQUENCE [LARGE SCALE GENOMIC DNA]</scope>
    <source>
        <strain evidence="2">LT 11-33</strain>
    </source>
</reference>
<dbReference type="OrthoDB" id="9784166at2"/>
<name>N1W0B5_9LEPT</name>
<evidence type="ECO:0000259" key="1">
    <source>
        <dbReference type="Pfam" id="PF00814"/>
    </source>
</evidence>
<accession>N1W0B5</accession>
<keyword evidence="3" id="KW-1185">Reference proteome</keyword>
<evidence type="ECO:0000313" key="2">
    <source>
        <dbReference type="EMBL" id="EMY62452.1"/>
    </source>
</evidence>
<gene>
    <name evidence="2" type="ORF">LEP1GSC203_3267</name>
</gene>
<dbReference type="STRING" id="1257025.LEP1GSC203_3267"/>